<dbReference type="EMBL" id="JASAOK010000012">
    <property type="protein sequence ID" value="KAK6224815.1"/>
    <property type="molecule type" value="Genomic_DNA"/>
</dbReference>
<sequence>MSGFEIAGVVLGAFPILCDTAKDLGKVFKKTKWWWQFETSFENFVSTIATQEIAYILVLERLLGPLDITEAEYDSLLGDPKSNLWHESHIQEELRQCLPHSKYAWFMWNLSDLNAAIEELQKLLPIDKVYRLDSTNLESELFRLQTSFSSDKDRLLKRITQVNDDLHQFFDRGATVIRPSATKPSIPFRDLHHQAVVFYECLARSWKCSCSSAHTVGIAVHSAVHKPSRMAEHGYFNVLFEAEASFKQLRLQVETLTTSKHETNSDSVAPEKAVKLEAAIDLKSQIMVKKQLKSVSNAANENSVSALAIASLSISGHGFQTPRRSILRKAANKLKKTEFSLESQHDLRVREYRHSDERIKPQGSRRGYSTVALKKQRIIYLQGYNTLNGDDSSTLSLDEGRRIVLKPEPLDQSTINASTSQSIDSFLKTTTVRQSRLYVGLSLALTLLCLATSSWVPTQLAKDDIFLVCCESGGKPSSSKRFGPYFLRTSQDICSSPSSVDSRTWNAKSSLLLLGVVLLELFHGQQLEQQDAWAESLDEEGQPNESTRLCGAFLWICRAKESLKTHFGSELGGELSEAIRKCICFDFGRDDDYGDSRLAEVVYREVVVPLEKCCPSI</sequence>
<comment type="caution">
    <text evidence="2">The sequence shown here is derived from an EMBL/GenBank/DDBJ whole genome shotgun (WGS) entry which is preliminary data.</text>
</comment>
<organism evidence="2 3">
    <name type="scientific">Colletotrichum tabaci</name>
    <dbReference type="NCBI Taxonomy" id="1209068"/>
    <lineage>
        <taxon>Eukaryota</taxon>
        <taxon>Fungi</taxon>
        <taxon>Dikarya</taxon>
        <taxon>Ascomycota</taxon>
        <taxon>Pezizomycotina</taxon>
        <taxon>Sordariomycetes</taxon>
        <taxon>Hypocreomycetidae</taxon>
        <taxon>Glomerellales</taxon>
        <taxon>Glomerellaceae</taxon>
        <taxon>Colletotrichum</taxon>
        <taxon>Colletotrichum destructivum species complex</taxon>
    </lineage>
</organism>
<reference evidence="2 3" key="1">
    <citation type="submission" date="2023-04" db="EMBL/GenBank/DDBJ databases">
        <title>Colletotrichum tabacum stain YC1 causing leaf anthracnose on Nicotiana tabacum(L.) cv.</title>
        <authorList>
            <person name="Ji Z."/>
            <person name="Wang M."/>
            <person name="Zhang J."/>
            <person name="Wang N."/>
            <person name="Zhou Z."/>
        </authorList>
    </citation>
    <scope>NUCLEOTIDE SEQUENCE [LARGE SCALE GENOMIC DNA]</scope>
    <source>
        <strain evidence="2 3">YC1</strain>
    </source>
</reference>
<evidence type="ECO:0000313" key="3">
    <source>
        <dbReference type="Proteomes" id="UP001327957"/>
    </source>
</evidence>
<dbReference type="Pfam" id="PF24476">
    <property type="entry name" value="DUF7580"/>
    <property type="match status" value="1"/>
</dbReference>
<dbReference type="InterPro" id="IPR056002">
    <property type="entry name" value="DUF7580"/>
</dbReference>
<feature type="domain" description="DUF7580" evidence="1">
    <location>
        <begin position="398"/>
        <end position="612"/>
    </location>
</feature>
<protein>
    <recommendedName>
        <fullName evidence="1">DUF7580 domain-containing protein</fullName>
    </recommendedName>
</protein>
<evidence type="ECO:0000313" key="2">
    <source>
        <dbReference type="EMBL" id="KAK6224815.1"/>
    </source>
</evidence>
<proteinExistence type="predicted"/>
<dbReference type="AlphaFoldDB" id="A0AAV9TR85"/>
<dbReference type="PANTHER" id="PTHR35186:SF4">
    <property type="entry name" value="PRION-INHIBITION AND PROPAGATION HELO DOMAIN-CONTAINING PROTEIN"/>
    <property type="match status" value="1"/>
</dbReference>
<dbReference type="PANTHER" id="PTHR35186">
    <property type="entry name" value="ANK_REP_REGION DOMAIN-CONTAINING PROTEIN"/>
    <property type="match status" value="1"/>
</dbReference>
<dbReference type="Proteomes" id="UP001327957">
    <property type="component" value="Unassembled WGS sequence"/>
</dbReference>
<name>A0AAV9TR85_9PEZI</name>
<accession>A0AAV9TR85</accession>
<evidence type="ECO:0000259" key="1">
    <source>
        <dbReference type="Pfam" id="PF24476"/>
    </source>
</evidence>
<keyword evidence="3" id="KW-1185">Reference proteome</keyword>
<gene>
    <name evidence="2" type="ORF">QIS74_03142</name>
</gene>